<evidence type="ECO:0000313" key="2">
    <source>
        <dbReference type="Proteomes" id="UP000077266"/>
    </source>
</evidence>
<keyword evidence="2" id="KW-1185">Reference proteome</keyword>
<dbReference type="AlphaFoldDB" id="A0A165ZY20"/>
<reference evidence="1 2" key="1">
    <citation type="journal article" date="2016" name="Mol. Biol. Evol.">
        <title>Comparative Genomics of Early-Diverging Mushroom-Forming Fungi Provides Insights into the Origins of Lignocellulose Decay Capabilities.</title>
        <authorList>
            <person name="Nagy L.G."/>
            <person name="Riley R."/>
            <person name="Tritt A."/>
            <person name="Adam C."/>
            <person name="Daum C."/>
            <person name="Floudas D."/>
            <person name="Sun H."/>
            <person name="Yadav J.S."/>
            <person name="Pangilinan J."/>
            <person name="Larsson K.H."/>
            <person name="Matsuura K."/>
            <person name="Barry K."/>
            <person name="Labutti K."/>
            <person name="Kuo R."/>
            <person name="Ohm R.A."/>
            <person name="Bhattacharya S.S."/>
            <person name="Shirouzu T."/>
            <person name="Yoshinaga Y."/>
            <person name="Martin F.M."/>
            <person name="Grigoriev I.V."/>
            <person name="Hibbett D.S."/>
        </authorList>
    </citation>
    <scope>NUCLEOTIDE SEQUENCE [LARGE SCALE GENOMIC DNA]</scope>
    <source>
        <strain evidence="1 2">HHB12029</strain>
    </source>
</reference>
<dbReference type="Proteomes" id="UP000077266">
    <property type="component" value="Unassembled WGS sequence"/>
</dbReference>
<gene>
    <name evidence="1" type="ORF">EXIGLDRAFT_724525</name>
</gene>
<protein>
    <submittedName>
        <fullName evidence="1">Uncharacterized protein</fullName>
    </submittedName>
</protein>
<organism evidence="1 2">
    <name type="scientific">Exidia glandulosa HHB12029</name>
    <dbReference type="NCBI Taxonomy" id="1314781"/>
    <lineage>
        <taxon>Eukaryota</taxon>
        <taxon>Fungi</taxon>
        <taxon>Dikarya</taxon>
        <taxon>Basidiomycota</taxon>
        <taxon>Agaricomycotina</taxon>
        <taxon>Agaricomycetes</taxon>
        <taxon>Auriculariales</taxon>
        <taxon>Exidiaceae</taxon>
        <taxon>Exidia</taxon>
    </lineage>
</organism>
<evidence type="ECO:0000313" key="1">
    <source>
        <dbReference type="EMBL" id="KZV86699.1"/>
    </source>
</evidence>
<accession>A0A165ZY20</accession>
<name>A0A165ZY20_EXIGL</name>
<dbReference type="InParanoid" id="A0A165ZY20"/>
<proteinExistence type="predicted"/>
<dbReference type="EMBL" id="KV426148">
    <property type="protein sequence ID" value="KZV86699.1"/>
    <property type="molecule type" value="Genomic_DNA"/>
</dbReference>
<sequence>MNEDLREKAFRRILNTRYADAPFIALEHVLRIAEALPESDVIGCWLLRLPRYLARVSTNWERPLFDLDATRREVVRQLHALQQQQPALVANSAVHPTLLHAYAAARIAPDDAARIWSAILARWELVSLRTAERALGRNASSCKFSRSSRATPRRTGLCP</sequence>